<evidence type="ECO:0000313" key="4">
    <source>
        <dbReference type="EMBL" id="RHM45433.1"/>
    </source>
</evidence>
<sequence length="155" mass="18292">MNRYLFTTIISFIFIISCNKKEEPIIYELFGQQIDTLIIGEPFTPTFFITLPPANVSFYLEGPLKDFKGIAGQFYFDNTSDSLYIHEDMLFIHKISTFEKNEYNKKYWKIPSFTWTPSVSQVEGNQMYCLIVQGIWEKEGIPRMTIRNYVYMKAN</sequence>
<dbReference type="AlphaFoldDB" id="A0A413ISU8"/>
<dbReference type="Proteomes" id="UP000286063">
    <property type="component" value="Unassembled WGS sequence"/>
</dbReference>
<name>A0A413ISU8_9BACT</name>
<dbReference type="GeneID" id="93098738"/>
<dbReference type="Proteomes" id="UP000283589">
    <property type="component" value="Unassembled WGS sequence"/>
</dbReference>
<reference evidence="5 6" key="1">
    <citation type="submission" date="2018-08" db="EMBL/GenBank/DDBJ databases">
        <title>A genome reference for cultivated species of the human gut microbiota.</title>
        <authorList>
            <person name="Zou Y."/>
            <person name="Xue W."/>
            <person name="Luo G."/>
        </authorList>
    </citation>
    <scope>NUCLEOTIDE SEQUENCE [LARGE SCALE GENOMIC DNA]</scope>
    <source>
        <strain evidence="2 5">AF14-49</strain>
        <strain evidence="4 6">AF34-33</strain>
        <strain evidence="3 7">OF02-7</strain>
    </source>
</reference>
<dbReference type="EMBL" id="QSCR01000002">
    <property type="protein sequence ID" value="RGY20795.1"/>
    <property type="molecule type" value="Genomic_DNA"/>
</dbReference>
<dbReference type="STRING" id="1121130.GCA_000519105_00026"/>
<proteinExistence type="predicted"/>
<evidence type="ECO:0000313" key="5">
    <source>
        <dbReference type="Proteomes" id="UP000283589"/>
    </source>
</evidence>
<dbReference type="EMBL" id="CP069450">
    <property type="protein sequence ID" value="QRO48661.1"/>
    <property type="molecule type" value="Genomic_DNA"/>
</dbReference>
<keyword evidence="8" id="KW-1185">Reference proteome</keyword>
<gene>
    <name evidence="2" type="ORF">DWW18_11545</name>
    <name evidence="4" type="ORF">DWZ68_05810</name>
    <name evidence="3" type="ORF">DXA50_01665</name>
    <name evidence="1" type="ORF">I6J59_11940</name>
</gene>
<evidence type="ECO:0000313" key="3">
    <source>
        <dbReference type="EMBL" id="RGY20795.1"/>
    </source>
</evidence>
<reference evidence="1 8" key="2">
    <citation type="submission" date="2021-02" db="EMBL/GenBank/DDBJ databases">
        <title>FDA dAtabase for Regulatory Grade micrObial Sequences (FDA-ARGOS): Supporting development and validation of Infectious Disease Dx tests.</title>
        <authorList>
            <person name="Carlson P."/>
            <person name="Fischbach M."/>
            <person name="Hastie J."/>
            <person name="Bilen M."/>
            <person name="Cheng A."/>
            <person name="Tallon L."/>
            <person name="Sadzewicz L."/>
            <person name="Zhao X."/>
            <person name="Boylan J."/>
            <person name="Ott S."/>
            <person name="Bowen H."/>
            <person name="Vavikolanu K."/>
            <person name="Mehta A."/>
            <person name="Aluvathingal J."/>
            <person name="Nadendla S."/>
            <person name="Yan Y."/>
            <person name="Sichtig H."/>
        </authorList>
    </citation>
    <scope>NUCLEOTIDE SEQUENCE [LARGE SCALE GENOMIC DNA]</scope>
    <source>
        <strain evidence="1 8">FDAARGOS_1229</strain>
    </source>
</reference>
<evidence type="ECO:0000313" key="8">
    <source>
        <dbReference type="Proteomes" id="UP000654720"/>
    </source>
</evidence>
<evidence type="ECO:0000313" key="6">
    <source>
        <dbReference type="Proteomes" id="UP000286038"/>
    </source>
</evidence>
<evidence type="ECO:0000313" key="1">
    <source>
        <dbReference type="EMBL" id="QRO48661.1"/>
    </source>
</evidence>
<dbReference type="PROSITE" id="PS51257">
    <property type="entry name" value="PROKAR_LIPOPROTEIN"/>
    <property type="match status" value="1"/>
</dbReference>
<evidence type="ECO:0000313" key="2">
    <source>
        <dbReference type="EMBL" id="RGV33237.1"/>
    </source>
</evidence>
<evidence type="ECO:0000313" key="7">
    <source>
        <dbReference type="Proteomes" id="UP000286063"/>
    </source>
</evidence>
<accession>A0A413ISU8</accession>
<dbReference type="EMBL" id="QRZA01000014">
    <property type="protein sequence ID" value="RGV33237.1"/>
    <property type="molecule type" value="Genomic_DNA"/>
</dbReference>
<protein>
    <submittedName>
        <fullName evidence="3">Uncharacterized protein</fullName>
    </submittedName>
</protein>
<dbReference type="EMBL" id="QRPV01000004">
    <property type="protein sequence ID" value="RHM45433.1"/>
    <property type="molecule type" value="Genomic_DNA"/>
</dbReference>
<organism evidence="3 7">
    <name type="scientific">Butyricimonas virosa</name>
    <dbReference type="NCBI Taxonomy" id="544645"/>
    <lineage>
        <taxon>Bacteria</taxon>
        <taxon>Pseudomonadati</taxon>
        <taxon>Bacteroidota</taxon>
        <taxon>Bacteroidia</taxon>
        <taxon>Bacteroidales</taxon>
        <taxon>Odoribacteraceae</taxon>
        <taxon>Butyricimonas</taxon>
    </lineage>
</organism>
<dbReference type="RefSeq" id="WP_027202419.1">
    <property type="nucleotide sequence ID" value="NZ_CABJDM010000004.1"/>
</dbReference>
<dbReference type="Proteomes" id="UP000286038">
    <property type="component" value="Unassembled WGS sequence"/>
</dbReference>
<dbReference type="Proteomes" id="UP000654720">
    <property type="component" value="Chromosome"/>
</dbReference>